<dbReference type="InterPro" id="IPR009003">
    <property type="entry name" value="Peptidase_S1_PA"/>
</dbReference>
<protein>
    <recommendedName>
        <fullName evidence="4">Peptidase S1 domain-containing protein</fullName>
    </recommendedName>
</protein>
<name>A0A4Y9ZTV3_9AGAM</name>
<feature type="coiled-coil region" evidence="1">
    <location>
        <begin position="18"/>
        <end position="45"/>
    </location>
</feature>
<proteinExistence type="predicted"/>
<evidence type="ECO:0008006" key="4">
    <source>
        <dbReference type="Google" id="ProtNLM"/>
    </source>
</evidence>
<accession>A0A4Y9ZTV3</accession>
<reference evidence="2 3" key="1">
    <citation type="submission" date="2019-02" db="EMBL/GenBank/DDBJ databases">
        <title>Genome sequencing of the rare red list fungi Hericium alpestre (H. flagellum).</title>
        <authorList>
            <person name="Buettner E."/>
            <person name="Kellner H."/>
        </authorList>
    </citation>
    <scope>NUCLEOTIDE SEQUENCE [LARGE SCALE GENOMIC DNA]</scope>
    <source>
        <strain evidence="2 3">DSM 108284</strain>
    </source>
</reference>
<dbReference type="OrthoDB" id="5424209at2759"/>
<sequence length="274" mass="30119">MIRKHLERHIRLIEGQDNSAANMKRNQAQGEMQKAEKAMEELSEFHKYVSTQWATPESRLLGHVILSPPIGFGFGSEGYTHDWALVEIDTSKVNANNFDGNAIDLGTHISCKDSALSMNLHCTTPHPFRCPNDHLLRIKGTISDGEMRKPSGRDQTHEPCIMVIKRGITTGLAVGRANNILSFVRNPDYFDDDTDDNAKTSQEWAILPRNFKSGAFSEKGDSGSIIVDGRGRAGGLLTGGSAGLTLSTDITYAMPIDSLLKRMQELGVHSPCIL</sequence>
<dbReference type="SUPFAM" id="SSF50494">
    <property type="entry name" value="Trypsin-like serine proteases"/>
    <property type="match status" value="1"/>
</dbReference>
<dbReference type="AlphaFoldDB" id="A0A4Y9ZTV3"/>
<dbReference type="STRING" id="135208.A0A4Y9ZTV3"/>
<dbReference type="EMBL" id="SFCI01000722">
    <property type="protein sequence ID" value="TFY78232.1"/>
    <property type="molecule type" value="Genomic_DNA"/>
</dbReference>
<keyword evidence="1" id="KW-0175">Coiled coil</keyword>
<dbReference type="Proteomes" id="UP000298061">
    <property type="component" value="Unassembled WGS sequence"/>
</dbReference>
<evidence type="ECO:0000313" key="2">
    <source>
        <dbReference type="EMBL" id="TFY78232.1"/>
    </source>
</evidence>
<organism evidence="2 3">
    <name type="scientific">Hericium alpestre</name>
    <dbReference type="NCBI Taxonomy" id="135208"/>
    <lineage>
        <taxon>Eukaryota</taxon>
        <taxon>Fungi</taxon>
        <taxon>Dikarya</taxon>
        <taxon>Basidiomycota</taxon>
        <taxon>Agaricomycotina</taxon>
        <taxon>Agaricomycetes</taxon>
        <taxon>Russulales</taxon>
        <taxon>Hericiaceae</taxon>
        <taxon>Hericium</taxon>
    </lineage>
</organism>
<keyword evidence="3" id="KW-1185">Reference proteome</keyword>
<evidence type="ECO:0000256" key="1">
    <source>
        <dbReference type="SAM" id="Coils"/>
    </source>
</evidence>
<evidence type="ECO:0000313" key="3">
    <source>
        <dbReference type="Proteomes" id="UP000298061"/>
    </source>
</evidence>
<comment type="caution">
    <text evidence="2">The sequence shown here is derived from an EMBL/GenBank/DDBJ whole genome shotgun (WGS) entry which is preliminary data.</text>
</comment>
<gene>
    <name evidence="2" type="ORF">EWM64_g5777</name>
</gene>